<accession>A0A511FJT5</accession>
<gene>
    <name evidence="1" type="ORF">ATR01nite_05700</name>
</gene>
<evidence type="ECO:0000313" key="1">
    <source>
        <dbReference type="EMBL" id="GEL49495.1"/>
    </source>
</evidence>
<dbReference type="EMBL" id="BJVR01000003">
    <property type="protein sequence ID" value="GEL49495.1"/>
    <property type="molecule type" value="Genomic_DNA"/>
</dbReference>
<proteinExistence type="predicted"/>
<protein>
    <submittedName>
        <fullName evidence="1">Uncharacterized protein</fullName>
    </submittedName>
</protein>
<dbReference type="Proteomes" id="UP000321800">
    <property type="component" value="Unassembled WGS sequence"/>
</dbReference>
<sequence>MAYDSPIGAAPSASALASWQEALHSEMLSGTVLFVRTKQDRADQFGDHDEFHHDRYLFFR</sequence>
<reference evidence="1 2" key="1">
    <citation type="submission" date="2019-07" db="EMBL/GenBank/DDBJ databases">
        <title>Whole genome shotgun sequence of Acetobacter tropicalis NBRC 16470.</title>
        <authorList>
            <person name="Hosoyama A."/>
            <person name="Uohara A."/>
            <person name="Ohji S."/>
            <person name="Ichikawa N."/>
        </authorList>
    </citation>
    <scope>NUCLEOTIDE SEQUENCE [LARGE SCALE GENOMIC DNA]</scope>
    <source>
        <strain evidence="1 2">NBRC 16470</strain>
    </source>
</reference>
<name>A0A511FJT5_9PROT</name>
<dbReference type="AlphaFoldDB" id="A0A511FJT5"/>
<comment type="caution">
    <text evidence="1">The sequence shown here is derived from an EMBL/GenBank/DDBJ whole genome shotgun (WGS) entry which is preliminary data.</text>
</comment>
<evidence type="ECO:0000313" key="2">
    <source>
        <dbReference type="Proteomes" id="UP000321800"/>
    </source>
</evidence>
<organism evidence="1 2">
    <name type="scientific">Acetobacter tropicalis</name>
    <dbReference type="NCBI Taxonomy" id="104102"/>
    <lineage>
        <taxon>Bacteria</taxon>
        <taxon>Pseudomonadati</taxon>
        <taxon>Pseudomonadota</taxon>
        <taxon>Alphaproteobacteria</taxon>
        <taxon>Acetobacterales</taxon>
        <taxon>Acetobacteraceae</taxon>
        <taxon>Acetobacter</taxon>
    </lineage>
</organism>